<accession>A4IQW5</accession>
<dbReference type="SUPFAM" id="SSF52540">
    <property type="entry name" value="P-loop containing nucleoside triphosphate hydrolases"/>
    <property type="match status" value="1"/>
</dbReference>
<dbReference type="InterPro" id="IPR003593">
    <property type="entry name" value="AAA+_ATPase"/>
</dbReference>
<dbReference type="PANTHER" id="PTHR30258:SF2">
    <property type="entry name" value="COMG OPERON PROTEIN 1"/>
    <property type="match status" value="1"/>
</dbReference>
<dbReference type="PANTHER" id="PTHR30258">
    <property type="entry name" value="TYPE II SECRETION SYSTEM PROTEIN GSPE-RELATED"/>
    <property type="match status" value="1"/>
</dbReference>
<sequence length="399" mass="44588">MSLLAASRTKFKKCSRKIFSTSSRKTSNICRNTKQSVERREYVLDDIEQVANRLLAEAVQRRASDLHLVPRRHDAIIRLRLDGMLIDVGTISKETAERVIVHFKFLAGMDIGERRRPQSGAMEVNESGETVYLRLSTLPTLYDESLVIRLLPQRFSLPLRELSLFSHSTARLFSFMQQPQGLVLLTGPTGSGKTTTLYTLLDVCQAERQRNIITLEDPIEKRNDRFLQVQINEKAGITYAASLKAALRHDPDVLMVGEIRDHDTAAIAVRSALTGHLVVSTMHAADAVGAVYRLHEFGVSPGDLAETLLAVSAQRLVELRCPLCGDNCHPACRRLQRRRRAAVHELLYGSALFDVIRSLSGEGEQRLRPHLTLARLIRKGIALGYLPTRALELVGGGER</sequence>
<dbReference type="InterPro" id="IPR047667">
    <property type="entry name" value="ATPase_ComGA"/>
</dbReference>
<evidence type="ECO:0000313" key="6">
    <source>
        <dbReference type="Proteomes" id="UP000001578"/>
    </source>
</evidence>
<dbReference type="eggNOG" id="COG2804">
    <property type="taxonomic scope" value="Bacteria"/>
</dbReference>
<proteinExistence type="inferred from homology"/>
<dbReference type="EMBL" id="CP000557">
    <property type="protein sequence ID" value="ABO67719.1"/>
    <property type="molecule type" value="Genomic_DNA"/>
</dbReference>
<dbReference type="InterPro" id="IPR027417">
    <property type="entry name" value="P-loop_NTPase"/>
</dbReference>
<dbReference type="Gene3D" id="3.30.450.90">
    <property type="match status" value="1"/>
</dbReference>
<organism evidence="5 6">
    <name type="scientific">Geobacillus thermodenitrificans (strain NG80-2)</name>
    <dbReference type="NCBI Taxonomy" id="420246"/>
    <lineage>
        <taxon>Bacteria</taxon>
        <taxon>Bacillati</taxon>
        <taxon>Bacillota</taxon>
        <taxon>Bacilli</taxon>
        <taxon>Bacillales</taxon>
        <taxon>Anoxybacillaceae</taxon>
        <taxon>Geobacillus</taxon>
    </lineage>
</organism>
<dbReference type="InterPro" id="IPR001482">
    <property type="entry name" value="T2SS/T4SS_dom"/>
</dbReference>
<comment type="similarity">
    <text evidence="1">Belongs to the GSP E family.</text>
</comment>
<evidence type="ECO:0000259" key="4">
    <source>
        <dbReference type="PROSITE" id="PS00662"/>
    </source>
</evidence>
<evidence type="ECO:0000256" key="3">
    <source>
        <dbReference type="ARBA" id="ARBA00022840"/>
    </source>
</evidence>
<dbReference type="PROSITE" id="PS00662">
    <property type="entry name" value="T2SP_E"/>
    <property type="match status" value="1"/>
</dbReference>
<dbReference type="GO" id="GO:0005886">
    <property type="term" value="C:plasma membrane"/>
    <property type="evidence" value="ECO:0007669"/>
    <property type="project" value="TreeGrafter"/>
</dbReference>
<dbReference type="GO" id="GO:0005524">
    <property type="term" value="F:ATP binding"/>
    <property type="evidence" value="ECO:0007669"/>
    <property type="project" value="UniProtKB-KW"/>
</dbReference>
<dbReference type="SMART" id="SM00382">
    <property type="entry name" value="AAA"/>
    <property type="match status" value="1"/>
</dbReference>
<gene>
    <name evidence="5" type="ordered locus">GTNG_2374</name>
</gene>
<name>A4IQW5_GEOTN</name>
<reference evidence="5 6" key="1">
    <citation type="journal article" date="2007" name="Proc. Natl. Acad. Sci. U.S.A.">
        <title>Genome and proteome of long-chain alkane degrading Geobacillus thermodenitrificans NG80-2 isolated from a deep-subsurface oil reservoir.</title>
        <authorList>
            <person name="Feng L."/>
            <person name="Wang W."/>
            <person name="Cheng J."/>
            <person name="Ren Y."/>
            <person name="Zhao G."/>
            <person name="Gao C."/>
            <person name="Tang Y."/>
            <person name="Liu X."/>
            <person name="Han W."/>
            <person name="Peng X."/>
            <person name="Liu R."/>
            <person name="Wang L."/>
        </authorList>
    </citation>
    <scope>NUCLEOTIDE SEQUENCE [LARGE SCALE GENOMIC DNA]</scope>
    <source>
        <strain evidence="5 6">NG80-2</strain>
    </source>
</reference>
<dbReference type="KEGG" id="gtn:GTNG_2374"/>
<evidence type="ECO:0000256" key="2">
    <source>
        <dbReference type="ARBA" id="ARBA00022741"/>
    </source>
</evidence>
<dbReference type="CDD" id="cd01129">
    <property type="entry name" value="PulE-GspE-like"/>
    <property type="match status" value="1"/>
</dbReference>
<keyword evidence="3" id="KW-0067">ATP-binding</keyword>
<dbReference type="Pfam" id="PF00437">
    <property type="entry name" value="T2SSE"/>
    <property type="match status" value="1"/>
</dbReference>
<dbReference type="GO" id="GO:0016887">
    <property type="term" value="F:ATP hydrolysis activity"/>
    <property type="evidence" value="ECO:0007669"/>
    <property type="project" value="TreeGrafter"/>
</dbReference>
<protein>
    <submittedName>
        <fullName evidence="5">ComG operon protein 1</fullName>
    </submittedName>
</protein>
<feature type="domain" description="Bacterial type II secretion system protein E" evidence="4">
    <location>
        <begin position="247"/>
        <end position="261"/>
    </location>
</feature>
<keyword evidence="2" id="KW-0547">Nucleotide-binding</keyword>
<dbReference type="Gene3D" id="3.40.50.300">
    <property type="entry name" value="P-loop containing nucleotide triphosphate hydrolases"/>
    <property type="match status" value="1"/>
</dbReference>
<dbReference type="AlphaFoldDB" id="A4IQW5"/>
<dbReference type="NCBIfam" id="NF041000">
    <property type="entry name" value="ATPase_ComGA"/>
    <property type="match status" value="1"/>
</dbReference>
<dbReference type="HOGENOM" id="CLU_013446_3_0_9"/>
<evidence type="ECO:0000313" key="5">
    <source>
        <dbReference type="EMBL" id="ABO67719.1"/>
    </source>
</evidence>
<evidence type="ECO:0000256" key="1">
    <source>
        <dbReference type="ARBA" id="ARBA00006611"/>
    </source>
</evidence>
<dbReference type="Proteomes" id="UP000001578">
    <property type="component" value="Chromosome"/>
</dbReference>